<evidence type="ECO:0000313" key="4">
    <source>
        <dbReference type="EMBL" id="MCC2167610.1"/>
    </source>
</evidence>
<evidence type="ECO:0000259" key="3">
    <source>
        <dbReference type="Pfam" id="PF00881"/>
    </source>
</evidence>
<dbReference type="Gene3D" id="3.40.109.10">
    <property type="entry name" value="NADH Oxidase"/>
    <property type="match status" value="1"/>
</dbReference>
<dbReference type="EMBL" id="JAJEQF010000016">
    <property type="protein sequence ID" value="MCC2167610.1"/>
    <property type="molecule type" value="Genomic_DNA"/>
</dbReference>
<organism evidence="4 5">
    <name type="scientific">Gallintestinimicrobium propionicum</name>
    <dbReference type="NCBI Taxonomy" id="2981770"/>
    <lineage>
        <taxon>Bacteria</taxon>
        <taxon>Bacillati</taxon>
        <taxon>Bacillota</taxon>
        <taxon>Clostridia</taxon>
        <taxon>Lachnospirales</taxon>
        <taxon>Lachnospiraceae</taxon>
        <taxon>Gallintestinimicrobium</taxon>
    </lineage>
</organism>
<dbReference type="PANTHER" id="PTHR43673">
    <property type="entry name" value="NAD(P)H NITROREDUCTASE YDGI-RELATED"/>
    <property type="match status" value="1"/>
</dbReference>
<dbReference type="CDD" id="cd02062">
    <property type="entry name" value="Nitro_FMN_reductase"/>
    <property type="match status" value="1"/>
</dbReference>
<feature type="domain" description="Nitroreductase" evidence="3">
    <location>
        <begin position="8"/>
        <end position="152"/>
    </location>
</feature>
<dbReference type="InterPro" id="IPR000415">
    <property type="entry name" value="Nitroreductase-like"/>
</dbReference>
<dbReference type="InterPro" id="IPR029479">
    <property type="entry name" value="Nitroreductase"/>
</dbReference>
<dbReference type="RefSeq" id="WP_308728197.1">
    <property type="nucleotide sequence ID" value="NZ_JAJEQF010000016.1"/>
</dbReference>
<dbReference type="Gene3D" id="2.20.180.10">
    <property type="entry name" value="putative fmn-dependent nitroreductase like domains"/>
    <property type="match status" value="1"/>
</dbReference>
<accession>A0AAE3DKW0</accession>
<protein>
    <submittedName>
        <fullName evidence="4">Nitroreductase family protein</fullName>
    </submittedName>
</protein>
<dbReference type="PANTHER" id="PTHR43673:SF10">
    <property type="entry name" value="NADH DEHYDROGENASE_NAD(P)H NITROREDUCTASE XCC3605-RELATED"/>
    <property type="match status" value="1"/>
</dbReference>
<evidence type="ECO:0000313" key="5">
    <source>
        <dbReference type="Proteomes" id="UP001199355"/>
    </source>
</evidence>
<keyword evidence="2" id="KW-0560">Oxidoreductase</keyword>
<dbReference type="AlphaFoldDB" id="A0AAE3DKW0"/>
<dbReference type="Pfam" id="PF00881">
    <property type="entry name" value="Nitroreductase"/>
    <property type="match status" value="1"/>
</dbReference>
<comment type="similarity">
    <text evidence="1">Belongs to the nitroreductase family.</text>
</comment>
<dbReference type="InterPro" id="IPR023312">
    <property type="entry name" value="Put_nitroreductase_C_bac"/>
</dbReference>
<dbReference type="SUPFAM" id="SSF55469">
    <property type="entry name" value="FMN-dependent nitroreductase-like"/>
    <property type="match status" value="1"/>
</dbReference>
<evidence type="ECO:0000256" key="2">
    <source>
        <dbReference type="ARBA" id="ARBA00023002"/>
    </source>
</evidence>
<sequence>MNDLMNLLKERRTYRRFCQKPISEEILAEILTAARYASSAANKQPLSYVVVKTPQKVQEVFAETKWAAYLPKEQGQPKAGEEPVLFIGVVQNLKINPNCDTDAGLAISNMTLAAWNHGVGSCIIGACNRQKLSELFGLTEDQKLHTVVAFGYPSHISRIENVEKDGDIRYHLDEDGNYVVPKRNLEDVVTCI</sequence>
<dbReference type="Proteomes" id="UP001199355">
    <property type="component" value="Unassembled WGS sequence"/>
</dbReference>
<reference evidence="4 5" key="1">
    <citation type="submission" date="2021-10" db="EMBL/GenBank/DDBJ databases">
        <title>Anaerobic single-cell dispensing facilitates the cultivation of human gut bacteria.</title>
        <authorList>
            <person name="Afrizal A."/>
        </authorList>
    </citation>
    <scope>NUCLEOTIDE SEQUENCE [LARGE SCALE GENOMIC DNA]</scope>
    <source>
        <strain evidence="4 5">CLA-AA-H244</strain>
    </source>
</reference>
<gene>
    <name evidence="4" type="ORF">LKD45_07880</name>
</gene>
<name>A0AAE3DKW0_9FIRM</name>
<evidence type="ECO:0000256" key="1">
    <source>
        <dbReference type="ARBA" id="ARBA00007118"/>
    </source>
</evidence>
<dbReference type="GO" id="GO:0016491">
    <property type="term" value="F:oxidoreductase activity"/>
    <property type="evidence" value="ECO:0007669"/>
    <property type="project" value="UniProtKB-KW"/>
</dbReference>
<keyword evidence="5" id="KW-1185">Reference proteome</keyword>
<comment type="caution">
    <text evidence="4">The sequence shown here is derived from an EMBL/GenBank/DDBJ whole genome shotgun (WGS) entry which is preliminary data.</text>
</comment>
<proteinExistence type="inferred from homology"/>